<evidence type="ECO:0000313" key="3">
    <source>
        <dbReference type="Proteomes" id="UP000007875"/>
    </source>
</evidence>
<reference evidence="3" key="1">
    <citation type="submission" date="2003-08" db="EMBL/GenBank/DDBJ databases">
        <authorList>
            <person name="Birren B."/>
            <person name="Nusbaum C."/>
            <person name="Abebe A."/>
            <person name="Abouelleil A."/>
            <person name="Adekoya E."/>
            <person name="Ait-zahra M."/>
            <person name="Allen N."/>
            <person name="Allen T."/>
            <person name="An P."/>
            <person name="Anderson M."/>
            <person name="Anderson S."/>
            <person name="Arachchi H."/>
            <person name="Armbruster J."/>
            <person name="Bachantsang P."/>
            <person name="Baldwin J."/>
            <person name="Barry A."/>
            <person name="Bayul T."/>
            <person name="Blitshsteyn B."/>
            <person name="Bloom T."/>
            <person name="Blye J."/>
            <person name="Boguslavskiy L."/>
            <person name="Borowsky M."/>
            <person name="Boukhgalter B."/>
            <person name="Brunache A."/>
            <person name="Butler J."/>
            <person name="Calixte N."/>
            <person name="Calvo S."/>
            <person name="Camarata J."/>
            <person name="Campo K."/>
            <person name="Chang J."/>
            <person name="Cheshatsang Y."/>
            <person name="Citroen M."/>
            <person name="Collymore A."/>
            <person name="Considine T."/>
            <person name="Cook A."/>
            <person name="Cooke P."/>
            <person name="Corum B."/>
            <person name="Cuomo C."/>
            <person name="David R."/>
            <person name="Dawoe T."/>
            <person name="Degray S."/>
            <person name="Dodge S."/>
            <person name="Dooley K."/>
            <person name="Dorje P."/>
            <person name="Dorjee K."/>
            <person name="Dorris L."/>
            <person name="Duffey N."/>
            <person name="Dupes A."/>
            <person name="Elkins T."/>
            <person name="Engels R."/>
            <person name="Erickson J."/>
            <person name="Farina A."/>
            <person name="Faro S."/>
            <person name="Ferreira P."/>
            <person name="Fischer H."/>
            <person name="Fitzgerald M."/>
            <person name="Foley K."/>
            <person name="Gage D."/>
            <person name="Galagan J."/>
            <person name="Gearin G."/>
            <person name="Gnerre S."/>
            <person name="Gnirke A."/>
            <person name="Goyette A."/>
            <person name="Graham J."/>
            <person name="Grandbois E."/>
            <person name="Gyaltsen K."/>
            <person name="Hafez N."/>
            <person name="Hagopian D."/>
            <person name="Hagos B."/>
            <person name="Hall J."/>
            <person name="Hatcher B."/>
            <person name="Heller A."/>
            <person name="Higgins H."/>
            <person name="Honan T."/>
            <person name="Horn A."/>
            <person name="Houde N."/>
            <person name="Hughes L."/>
            <person name="Hulme W."/>
            <person name="Husby E."/>
            <person name="Iliev I."/>
            <person name="Jaffe D."/>
            <person name="Jones C."/>
            <person name="Kamal M."/>
            <person name="Kamat A."/>
            <person name="Kamvysselis M."/>
            <person name="Karlsson E."/>
            <person name="Kells C."/>
            <person name="Kieu A."/>
            <person name="Kisner P."/>
            <person name="Kodira C."/>
            <person name="Kulbokas E."/>
            <person name="Labutti K."/>
            <person name="Lama D."/>
            <person name="Landers T."/>
            <person name="Leger J."/>
            <person name="Levine S."/>
            <person name="Lewis D."/>
            <person name="Lewis T."/>
            <person name="Lindblad-toh K."/>
            <person name="Liu X."/>
            <person name="Lokyitsang T."/>
            <person name="Lokyitsang Y."/>
            <person name="Lucien O."/>
            <person name="Lui A."/>
            <person name="Ma L.J."/>
            <person name="Mabbitt R."/>
            <person name="Macdonald J."/>
            <person name="Maclean C."/>
            <person name="Major J."/>
            <person name="Manning J."/>
            <person name="Marabella R."/>
            <person name="Maru K."/>
            <person name="Matthews C."/>
            <person name="Mauceli E."/>
            <person name="Mccarthy M."/>
            <person name="Mcdonough S."/>
            <person name="Mcghee T."/>
            <person name="Meldrim J."/>
            <person name="Meneus L."/>
            <person name="Mesirov J."/>
            <person name="Mihalev A."/>
            <person name="Mihova T."/>
            <person name="Mikkelsen T."/>
            <person name="Mlenga V."/>
            <person name="Moru K."/>
            <person name="Mozes J."/>
            <person name="Mulrain L."/>
            <person name="Munson G."/>
            <person name="Naylor J."/>
            <person name="Newes C."/>
            <person name="Nguyen C."/>
            <person name="Nguyen N."/>
            <person name="Nguyen T."/>
            <person name="Nicol R."/>
            <person name="Nielsen C."/>
            <person name="Nizzari M."/>
            <person name="Norbu C."/>
            <person name="Norbu N."/>
            <person name="O'donnell P."/>
            <person name="Okoawo O."/>
            <person name="O'leary S."/>
            <person name="Omotosho B."/>
            <person name="O'neill K."/>
            <person name="Osman S."/>
            <person name="Parker S."/>
            <person name="Perrin D."/>
            <person name="Phunkhang P."/>
            <person name="Piqani B."/>
            <person name="Purcell S."/>
            <person name="Rachupka T."/>
            <person name="Ramasamy U."/>
            <person name="Rameau R."/>
            <person name="Ray V."/>
            <person name="Raymond C."/>
            <person name="Retta R."/>
            <person name="Richardson S."/>
            <person name="Rise C."/>
            <person name="Rodriguez J."/>
            <person name="Rogers J."/>
            <person name="Rogov P."/>
            <person name="Rutman M."/>
            <person name="Schupbach R."/>
            <person name="Seaman C."/>
            <person name="Settipalli S."/>
            <person name="Sharpe T."/>
            <person name="Sheridan J."/>
            <person name="Sherpa N."/>
            <person name="Shi J."/>
            <person name="Smirnov S."/>
            <person name="Smith C."/>
            <person name="Sougnez C."/>
            <person name="Spencer B."/>
            <person name="Stalker J."/>
            <person name="Stange-thomann N."/>
            <person name="Stavropoulos S."/>
            <person name="Stetson K."/>
            <person name="Stone C."/>
            <person name="Stone S."/>
            <person name="Stubbs M."/>
            <person name="Talamas J."/>
            <person name="Tchuinga P."/>
            <person name="Tenzing P."/>
            <person name="Tesfaye S."/>
            <person name="Theodore J."/>
            <person name="Thoulutsang Y."/>
            <person name="Topham K."/>
            <person name="Towey S."/>
            <person name="Tsamla T."/>
            <person name="Tsomo N."/>
            <person name="Vallee D."/>
            <person name="Vassiliev H."/>
            <person name="Venkataraman V."/>
            <person name="Vinson J."/>
            <person name="Vo A."/>
            <person name="Wade C."/>
            <person name="Wang S."/>
            <person name="Wangchuk T."/>
            <person name="Wangdi T."/>
            <person name="Whittaker C."/>
            <person name="Wilkinson J."/>
            <person name="Wu Y."/>
            <person name="Wyman D."/>
            <person name="Yadav S."/>
            <person name="Yang S."/>
            <person name="Yang X."/>
            <person name="Yeager S."/>
            <person name="Yee E."/>
            <person name="Young G."/>
            <person name="Zainoun J."/>
            <person name="Zembeck L."/>
            <person name="Zimmer A."/>
            <person name="Zody M."/>
            <person name="Lander E."/>
        </authorList>
    </citation>
    <scope>NUCLEOTIDE SEQUENCE [LARGE SCALE GENOMIC DNA]</scope>
</reference>
<protein>
    <submittedName>
        <fullName evidence="2">Uncharacterized protein</fullName>
    </submittedName>
</protein>
<reference evidence="2" key="3">
    <citation type="submission" date="2025-09" db="UniProtKB">
        <authorList>
            <consortium name="Ensembl"/>
        </authorList>
    </citation>
    <scope>IDENTIFICATION</scope>
</reference>
<accession>H2ZNL2</accession>
<sequence>MEVLGPDLKKSLNFDVTTMDNCTDQDADVPCQAPTSVKVTETRSISTETETNEFVVEKALMAISQQISLIQDSFREKETNENASQTVPEIENPNTQDQNASFSNQDLYQDLYMKQLCKTKLLEAKLKQYTCLDATFPNYILKWRSTLEQMQRKVQQIASTSSRLRAWKNELTMIKQCENKELMDLKETCRQNIDEINLLKLNQVDFNELQLKYAKLEEN</sequence>
<dbReference type="Proteomes" id="UP000007875">
    <property type="component" value="Unassembled WGS sequence"/>
</dbReference>
<feature type="compositionally biased region" description="Polar residues" evidence="1">
    <location>
        <begin position="81"/>
        <end position="100"/>
    </location>
</feature>
<evidence type="ECO:0000256" key="1">
    <source>
        <dbReference type="SAM" id="MobiDB-lite"/>
    </source>
</evidence>
<dbReference type="GeneTree" id="ENSGT00940000158652"/>
<feature type="region of interest" description="Disordered" evidence="1">
    <location>
        <begin position="77"/>
        <end position="100"/>
    </location>
</feature>
<name>H2ZNL2_CIOSA</name>
<evidence type="ECO:0000313" key="2">
    <source>
        <dbReference type="Ensembl" id="ENSCSAVP00000019178.1"/>
    </source>
</evidence>
<reference evidence="2" key="2">
    <citation type="submission" date="2025-08" db="UniProtKB">
        <authorList>
            <consortium name="Ensembl"/>
        </authorList>
    </citation>
    <scope>IDENTIFICATION</scope>
</reference>
<dbReference type="HOGENOM" id="CLU_1264092_0_0_1"/>
<proteinExistence type="predicted"/>
<dbReference type="Ensembl" id="ENSCSAVT00000019385.1">
    <property type="protein sequence ID" value="ENSCSAVP00000019178.1"/>
    <property type="gene ID" value="ENSCSAVG00000011262.1"/>
</dbReference>
<keyword evidence="3" id="KW-1185">Reference proteome</keyword>
<dbReference type="AlphaFoldDB" id="H2ZNL2"/>
<organism evidence="2 3">
    <name type="scientific">Ciona savignyi</name>
    <name type="common">Pacific transparent sea squirt</name>
    <dbReference type="NCBI Taxonomy" id="51511"/>
    <lineage>
        <taxon>Eukaryota</taxon>
        <taxon>Metazoa</taxon>
        <taxon>Chordata</taxon>
        <taxon>Tunicata</taxon>
        <taxon>Ascidiacea</taxon>
        <taxon>Phlebobranchia</taxon>
        <taxon>Cionidae</taxon>
        <taxon>Ciona</taxon>
    </lineage>
</organism>